<accession>A0A934UZP1</accession>
<dbReference type="Proteomes" id="UP000778970">
    <property type="component" value="Unassembled WGS sequence"/>
</dbReference>
<evidence type="ECO:0000256" key="6">
    <source>
        <dbReference type="ARBA" id="ARBA00022970"/>
    </source>
</evidence>
<keyword evidence="5" id="KW-1278">Translocase</keyword>
<evidence type="ECO:0000256" key="7">
    <source>
        <dbReference type="ARBA" id="ARBA00023136"/>
    </source>
</evidence>
<dbReference type="GO" id="GO:0016887">
    <property type="term" value="F:ATP hydrolysis activity"/>
    <property type="evidence" value="ECO:0007669"/>
    <property type="project" value="InterPro"/>
</dbReference>
<dbReference type="PROSITE" id="PS00211">
    <property type="entry name" value="ABC_TRANSPORTER_1"/>
    <property type="match status" value="1"/>
</dbReference>
<dbReference type="PANTHER" id="PTHR43166:SF30">
    <property type="entry name" value="METHIONINE IMPORT ATP-BINDING PROTEIN METN"/>
    <property type="match status" value="1"/>
</dbReference>
<dbReference type="Gene3D" id="3.40.50.300">
    <property type="entry name" value="P-loop containing nucleotide triphosphate hydrolases"/>
    <property type="match status" value="1"/>
</dbReference>
<dbReference type="Pfam" id="PF00005">
    <property type="entry name" value="ABC_tran"/>
    <property type="match status" value="1"/>
</dbReference>
<dbReference type="InterPro" id="IPR050086">
    <property type="entry name" value="MetN_ABC_transporter-like"/>
</dbReference>
<dbReference type="AlphaFoldDB" id="A0A934UZP1"/>
<dbReference type="SUPFAM" id="SSF52540">
    <property type="entry name" value="P-loop containing nucleoside triphosphate hydrolases"/>
    <property type="match status" value="1"/>
</dbReference>
<dbReference type="InterPro" id="IPR003439">
    <property type="entry name" value="ABC_transporter-like_ATP-bd"/>
</dbReference>
<evidence type="ECO:0000256" key="2">
    <source>
        <dbReference type="ARBA" id="ARBA00022475"/>
    </source>
</evidence>
<dbReference type="PROSITE" id="PS50893">
    <property type="entry name" value="ABC_TRANSPORTER_2"/>
    <property type="match status" value="1"/>
</dbReference>
<organism evidence="9 10">
    <name type="scientific">Rhodovibrio salinarum</name>
    <dbReference type="NCBI Taxonomy" id="1087"/>
    <lineage>
        <taxon>Bacteria</taxon>
        <taxon>Pseudomonadati</taxon>
        <taxon>Pseudomonadota</taxon>
        <taxon>Alphaproteobacteria</taxon>
        <taxon>Rhodospirillales</taxon>
        <taxon>Rhodovibrionaceae</taxon>
        <taxon>Rhodovibrio</taxon>
    </lineage>
</organism>
<evidence type="ECO:0000313" key="10">
    <source>
        <dbReference type="Proteomes" id="UP000778970"/>
    </source>
</evidence>
<reference evidence="9" key="1">
    <citation type="submission" date="2017-08" db="EMBL/GenBank/DDBJ databases">
        <authorList>
            <person name="Imhoff J.F."/>
            <person name="Rahn T."/>
            <person name="Kuenzel S."/>
            <person name="Neulinger S.C."/>
        </authorList>
    </citation>
    <scope>NUCLEOTIDE SEQUENCE</scope>
    <source>
        <strain evidence="9">DSM 9154</strain>
    </source>
</reference>
<gene>
    <name evidence="9" type="ORF">CKO21_05075</name>
</gene>
<keyword evidence="6" id="KW-0029">Amino-acid transport</keyword>
<dbReference type="SMART" id="SM00382">
    <property type="entry name" value="AAA"/>
    <property type="match status" value="1"/>
</dbReference>
<dbReference type="GO" id="GO:0005524">
    <property type="term" value="F:ATP binding"/>
    <property type="evidence" value="ECO:0007669"/>
    <property type="project" value="UniProtKB-KW"/>
</dbReference>
<keyword evidence="2" id="KW-1003">Cell membrane</keyword>
<reference evidence="9" key="2">
    <citation type="journal article" date="2020" name="Microorganisms">
        <title>Osmotic Adaptation and Compatible Solute Biosynthesis of Phototrophic Bacteria as Revealed from Genome Analyses.</title>
        <authorList>
            <person name="Imhoff J.F."/>
            <person name="Rahn T."/>
            <person name="Kunzel S."/>
            <person name="Keller A."/>
            <person name="Neulinger S.C."/>
        </authorList>
    </citation>
    <scope>NUCLEOTIDE SEQUENCE</scope>
    <source>
        <strain evidence="9">DSM 9154</strain>
    </source>
</reference>
<dbReference type="GO" id="GO:0006865">
    <property type="term" value="P:amino acid transport"/>
    <property type="evidence" value="ECO:0007669"/>
    <property type="project" value="UniProtKB-KW"/>
</dbReference>
<sequence>MIDLYRVEKRFAGSQEGAALQGIDLQVGDGEVFGVIGRSGAGKSTLLRLLNGLVRPTEGRALVDSVDIGAAQGAELRELRRRVAMVHQHFNLLSSRTAAANVALPLEFVGVKPFEAKRRVQRLLELVDLSAHADKYPAQLSGGQKQRVGIARALAVDPKLLLCDEITSALDPETTRQILRLIDRLRRELDITVVVITHEMSVVRQLCDRVAVLDQGAVVELGPVAKLLSQPEHPVTKALLDSESGHTEAPTLRLPAGEAAERAVLDLTAVEGVSVTVRRTAGQLEVSIGGDPAARRDALARLQSHNLALEELGDARSDIAAA</sequence>
<evidence type="ECO:0000256" key="3">
    <source>
        <dbReference type="ARBA" id="ARBA00022741"/>
    </source>
</evidence>
<comment type="caution">
    <text evidence="9">The sequence shown here is derived from an EMBL/GenBank/DDBJ whole genome shotgun (WGS) entry which is preliminary data.</text>
</comment>
<dbReference type="InterPro" id="IPR003593">
    <property type="entry name" value="AAA+_ATPase"/>
</dbReference>
<protein>
    <recommendedName>
        <fullName evidence="8">ABC transporter domain-containing protein</fullName>
    </recommendedName>
</protein>
<keyword evidence="4" id="KW-0067">ATP-binding</keyword>
<dbReference type="PANTHER" id="PTHR43166">
    <property type="entry name" value="AMINO ACID IMPORT ATP-BINDING PROTEIN"/>
    <property type="match status" value="1"/>
</dbReference>
<dbReference type="RefSeq" id="WP_027289461.1">
    <property type="nucleotide sequence ID" value="NZ_NRRE01000017.1"/>
</dbReference>
<proteinExistence type="predicted"/>
<evidence type="ECO:0000259" key="8">
    <source>
        <dbReference type="PROSITE" id="PS50893"/>
    </source>
</evidence>
<name>A0A934UZP1_9PROT</name>
<evidence type="ECO:0000313" key="9">
    <source>
        <dbReference type="EMBL" id="MBK1696614.1"/>
    </source>
</evidence>
<keyword evidence="3" id="KW-0547">Nucleotide-binding</keyword>
<dbReference type="EMBL" id="NRRE01000017">
    <property type="protein sequence ID" value="MBK1696614.1"/>
    <property type="molecule type" value="Genomic_DNA"/>
</dbReference>
<keyword evidence="10" id="KW-1185">Reference proteome</keyword>
<evidence type="ECO:0000256" key="5">
    <source>
        <dbReference type="ARBA" id="ARBA00022967"/>
    </source>
</evidence>
<feature type="domain" description="ABC transporter" evidence="8">
    <location>
        <begin position="2"/>
        <end position="240"/>
    </location>
</feature>
<keyword evidence="1" id="KW-0813">Transport</keyword>
<keyword evidence="7" id="KW-0472">Membrane</keyword>
<evidence type="ECO:0000256" key="1">
    <source>
        <dbReference type="ARBA" id="ARBA00022448"/>
    </source>
</evidence>
<dbReference type="InterPro" id="IPR027417">
    <property type="entry name" value="P-loop_NTPase"/>
</dbReference>
<dbReference type="InterPro" id="IPR017871">
    <property type="entry name" value="ABC_transporter-like_CS"/>
</dbReference>
<evidence type="ECO:0000256" key="4">
    <source>
        <dbReference type="ARBA" id="ARBA00022840"/>
    </source>
</evidence>